<gene>
    <name evidence="2" type="ORF">D1631_03995</name>
</gene>
<evidence type="ECO:0000313" key="2">
    <source>
        <dbReference type="EMBL" id="RNA61155.1"/>
    </source>
</evidence>
<keyword evidence="1" id="KW-1133">Transmembrane helix</keyword>
<feature type="transmembrane region" description="Helical" evidence="1">
    <location>
        <begin position="175"/>
        <end position="194"/>
    </location>
</feature>
<evidence type="ECO:0000256" key="1">
    <source>
        <dbReference type="SAM" id="Phobius"/>
    </source>
</evidence>
<keyword evidence="1" id="KW-0472">Membrane</keyword>
<reference evidence="2 3" key="1">
    <citation type="submission" date="2018-08" db="EMBL/GenBank/DDBJ databases">
        <title>Chryseobacterium nematophagum: a novel matrix digesting pathogen of nematodes.</title>
        <authorList>
            <person name="Page A."/>
            <person name="Roberts M."/>
            <person name="Felix M.-A."/>
            <person name="Weir W."/>
        </authorList>
    </citation>
    <scope>NUCLEOTIDE SEQUENCE [LARGE SCALE GENOMIC DNA]</scope>
    <source>
        <strain evidence="2 3">JUb129</strain>
    </source>
</reference>
<feature type="transmembrane region" description="Helical" evidence="1">
    <location>
        <begin position="83"/>
        <end position="101"/>
    </location>
</feature>
<feature type="transmembrane region" description="Helical" evidence="1">
    <location>
        <begin position="289"/>
        <end position="307"/>
    </location>
</feature>
<sequence>MPDFFRMLFLIYLNRFRKLTYGDSGPFYFLSFIYIIGLWKLIDYEEVYSKIIFVFFIFIQNTILLERNDFPFLKKQLGSIKSYLFIVLDLFFFNIIILFCILFKEFFIHFILSLALIFLMPLLLFLKKINYHFKLPFSTIDPLWINFIRRKPWALLILITTHFIQYQGLENKNMGLFYAASFGITYFVLQIYTDKEKLLYLKLSKKNIKIYLLELLKNNIINTLYLSLPSLLLQLNYKIFSFEFLFQIIFSISFAFYTRYLLYENKIMQGIIYFASLFLLFYLQKEISFTVYVIIILFTNIILYKLTSEKLQKIINSYKN</sequence>
<organism evidence="2 3">
    <name type="scientific">Chryseobacterium nematophagum</name>
    <dbReference type="NCBI Taxonomy" id="2305228"/>
    <lineage>
        <taxon>Bacteria</taxon>
        <taxon>Pseudomonadati</taxon>
        <taxon>Bacteroidota</taxon>
        <taxon>Flavobacteriia</taxon>
        <taxon>Flavobacteriales</taxon>
        <taxon>Weeksellaceae</taxon>
        <taxon>Chryseobacterium group</taxon>
        <taxon>Chryseobacterium</taxon>
    </lineage>
</organism>
<accession>A0A3M7TCF1</accession>
<dbReference type="RefSeq" id="WP_122635326.1">
    <property type="nucleotide sequence ID" value="NZ_QWIU01000002.1"/>
</dbReference>
<protein>
    <submittedName>
        <fullName evidence="2">Uncharacterized protein</fullName>
    </submittedName>
</protein>
<feature type="transmembrane region" description="Helical" evidence="1">
    <location>
        <begin position="107"/>
        <end position="126"/>
    </location>
</feature>
<dbReference type="Proteomes" id="UP000278775">
    <property type="component" value="Unassembled WGS sequence"/>
</dbReference>
<evidence type="ECO:0000313" key="3">
    <source>
        <dbReference type="Proteomes" id="UP000278775"/>
    </source>
</evidence>
<dbReference type="EMBL" id="QWIU01000002">
    <property type="protein sequence ID" value="RNA61155.1"/>
    <property type="molecule type" value="Genomic_DNA"/>
</dbReference>
<feature type="transmembrane region" description="Helical" evidence="1">
    <location>
        <begin position="21"/>
        <end position="41"/>
    </location>
</feature>
<feature type="transmembrane region" description="Helical" evidence="1">
    <location>
        <begin position="239"/>
        <end position="260"/>
    </location>
</feature>
<name>A0A3M7TCF1_9FLAO</name>
<proteinExistence type="predicted"/>
<comment type="caution">
    <text evidence="2">The sequence shown here is derived from an EMBL/GenBank/DDBJ whole genome shotgun (WGS) entry which is preliminary data.</text>
</comment>
<feature type="transmembrane region" description="Helical" evidence="1">
    <location>
        <begin position="267"/>
        <end position="283"/>
    </location>
</feature>
<feature type="transmembrane region" description="Helical" evidence="1">
    <location>
        <begin position="47"/>
        <end position="63"/>
    </location>
</feature>
<keyword evidence="1" id="KW-0812">Transmembrane</keyword>
<dbReference type="AlphaFoldDB" id="A0A3M7TCF1"/>
<dbReference type="OrthoDB" id="10018451at2"/>